<dbReference type="RefSeq" id="WP_218596277.1">
    <property type="nucleotide sequence ID" value="NZ_JADQDF010000001.1"/>
</dbReference>
<gene>
    <name evidence="1" type="ORF">I4I82_29605</name>
</gene>
<dbReference type="Proteomes" id="UP000694300">
    <property type="component" value="Unassembled WGS sequence"/>
</dbReference>
<evidence type="ECO:0000313" key="2">
    <source>
        <dbReference type="Proteomes" id="UP000694300"/>
    </source>
</evidence>
<organism evidence="1 2">
    <name type="scientific">Pseudonocardia oceani</name>
    <dbReference type="NCBI Taxonomy" id="2792013"/>
    <lineage>
        <taxon>Bacteria</taxon>
        <taxon>Bacillati</taxon>
        <taxon>Actinomycetota</taxon>
        <taxon>Actinomycetes</taxon>
        <taxon>Pseudonocardiales</taxon>
        <taxon>Pseudonocardiaceae</taxon>
        <taxon>Pseudonocardia</taxon>
    </lineage>
</organism>
<accession>A0ABS6UIQ5</accession>
<proteinExistence type="predicted"/>
<name>A0ABS6UIQ5_9PSEU</name>
<comment type="caution">
    <text evidence="1">The sequence shown here is derived from an EMBL/GenBank/DDBJ whole genome shotgun (WGS) entry which is preliminary data.</text>
</comment>
<evidence type="ECO:0000313" key="1">
    <source>
        <dbReference type="EMBL" id="MBW0131801.1"/>
    </source>
</evidence>
<reference evidence="1 2" key="1">
    <citation type="submission" date="2020-11" db="EMBL/GenBank/DDBJ databases">
        <title>Pseudonocardia abyssalis sp. nov. and Pseudonocardia oceani sp. nov., description and phylogenomic analysis of two novel actinomycetes isolated from the deep Southern Ocean.</title>
        <authorList>
            <person name="Parra J."/>
        </authorList>
    </citation>
    <scope>NUCLEOTIDE SEQUENCE [LARGE SCALE GENOMIC DNA]</scope>
    <source>
        <strain evidence="2">KRD185</strain>
    </source>
</reference>
<protein>
    <submittedName>
        <fullName evidence="1">Uncharacterized protein</fullName>
    </submittedName>
</protein>
<dbReference type="EMBL" id="JADQDF010000001">
    <property type="protein sequence ID" value="MBW0131801.1"/>
    <property type="molecule type" value="Genomic_DNA"/>
</dbReference>
<keyword evidence="2" id="KW-1185">Reference proteome</keyword>
<sequence>MATRRRPNPPPPLLTAAVGPLVLIGLAALGVLPLTTALYVAVGALSTADPSRTSPH</sequence>